<dbReference type="EMBL" id="NJGV01000004">
    <property type="protein sequence ID" value="OWY35815.1"/>
    <property type="molecule type" value="Genomic_DNA"/>
</dbReference>
<reference evidence="1 2" key="1">
    <citation type="journal article" date="2010" name="Int. J. Syst. Evol. Microbiol.">
        <title>Reclassification of Herbaspirillum putei as a later heterotypic synonym of Herbaspirillum huttiense, with the description of H. huttiense subsp. huttiense subsp. nov. and H. huttiense subsp. putei subsp. nov., comb. nov., and description of Herbaspirillum aquaticum sp. nov.</title>
        <authorList>
            <person name="Dobritsa A.P."/>
            <person name="Reddy M.C."/>
            <person name="Samadpour M."/>
        </authorList>
    </citation>
    <scope>NUCLEOTIDE SEQUENCE [LARGE SCALE GENOMIC DNA]</scope>
    <source>
        <strain evidence="1 2">IEH 4430</strain>
    </source>
</reference>
<evidence type="ECO:0000313" key="1">
    <source>
        <dbReference type="EMBL" id="OWY35815.1"/>
    </source>
</evidence>
<dbReference type="AlphaFoldDB" id="A0A225SX85"/>
<name>A0A225SX85_9BURK</name>
<dbReference type="RefSeq" id="WP_088754151.1">
    <property type="nucleotide sequence ID" value="NZ_JARJFG010000015.1"/>
</dbReference>
<accession>A0A225SX85</accession>
<keyword evidence="2" id="KW-1185">Reference proteome</keyword>
<gene>
    <name evidence="1" type="ORF">CEJ45_05265</name>
</gene>
<organism evidence="1 2">
    <name type="scientific">Herbaspirillum aquaticum</name>
    <dbReference type="NCBI Taxonomy" id="568783"/>
    <lineage>
        <taxon>Bacteria</taxon>
        <taxon>Pseudomonadati</taxon>
        <taxon>Pseudomonadota</taxon>
        <taxon>Betaproteobacteria</taxon>
        <taxon>Burkholderiales</taxon>
        <taxon>Oxalobacteraceae</taxon>
        <taxon>Herbaspirillum</taxon>
    </lineage>
</organism>
<evidence type="ECO:0000313" key="2">
    <source>
        <dbReference type="Proteomes" id="UP000214747"/>
    </source>
</evidence>
<protein>
    <submittedName>
        <fullName evidence="1">Uncharacterized protein</fullName>
    </submittedName>
</protein>
<sequence length="98" mass="10642">MEQKNFGIIGENKVPAKTGSGISNGQVYNHRMTSATHLLADKYPVARDAGPSAIGPRTEEEQKLLALIDEGLRSGPAIDITIDELASQLRERIRNKTA</sequence>
<proteinExistence type="predicted"/>
<dbReference type="Proteomes" id="UP000214747">
    <property type="component" value="Unassembled WGS sequence"/>
</dbReference>
<comment type="caution">
    <text evidence="1">The sequence shown here is derived from an EMBL/GenBank/DDBJ whole genome shotgun (WGS) entry which is preliminary data.</text>
</comment>